<dbReference type="SUPFAM" id="SSF81345">
    <property type="entry name" value="ABC transporter involved in vitamin B12 uptake, BtuC"/>
    <property type="match status" value="1"/>
</dbReference>
<feature type="transmembrane region" description="Helical" evidence="8">
    <location>
        <begin position="89"/>
        <end position="110"/>
    </location>
</feature>
<dbReference type="PANTHER" id="PTHR30472:SF67">
    <property type="entry name" value="PERMEASE OF ABC TRANSPORTER-RELATED"/>
    <property type="match status" value="1"/>
</dbReference>
<keyword evidence="3" id="KW-0813">Transport</keyword>
<evidence type="ECO:0000256" key="2">
    <source>
        <dbReference type="ARBA" id="ARBA00007935"/>
    </source>
</evidence>
<evidence type="ECO:0000256" key="6">
    <source>
        <dbReference type="ARBA" id="ARBA00022989"/>
    </source>
</evidence>
<reference evidence="9 10" key="1">
    <citation type="submission" date="2024-02" db="EMBL/GenBank/DDBJ databases">
        <title>Full genome sequence of Nocardioides kribbensis.</title>
        <authorList>
            <person name="Poletto B.L."/>
            <person name="Silva G."/>
            <person name="Galante D."/>
            <person name="Campos K.R."/>
            <person name="Santos M.B.N."/>
            <person name="Sacchi C.T."/>
        </authorList>
    </citation>
    <scope>NUCLEOTIDE SEQUENCE [LARGE SCALE GENOMIC DNA]</scope>
    <source>
        <strain evidence="9 10">O4R</strain>
    </source>
</reference>
<feature type="transmembrane region" description="Helical" evidence="8">
    <location>
        <begin position="190"/>
        <end position="213"/>
    </location>
</feature>
<feature type="transmembrane region" description="Helical" evidence="8">
    <location>
        <begin position="148"/>
        <end position="170"/>
    </location>
</feature>
<feature type="transmembrane region" description="Helical" evidence="8">
    <location>
        <begin position="249"/>
        <end position="269"/>
    </location>
</feature>
<dbReference type="RefSeq" id="WP_349804597.1">
    <property type="nucleotide sequence ID" value="NZ_JBEGDP010000009.1"/>
</dbReference>
<feature type="transmembrane region" description="Helical" evidence="8">
    <location>
        <begin position="60"/>
        <end position="77"/>
    </location>
</feature>
<dbReference type="PANTHER" id="PTHR30472">
    <property type="entry name" value="FERRIC ENTEROBACTIN TRANSPORT SYSTEM PERMEASE PROTEIN"/>
    <property type="match status" value="1"/>
</dbReference>
<evidence type="ECO:0000256" key="8">
    <source>
        <dbReference type="SAM" id="Phobius"/>
    </source>
</evidence>
<dbReference type="EMBL" id="JBEGDP010000009">
    <property type="protein sequence ID" value="MEQ7847550.1"/>
    <property type="molecule type" value="Genomic_DNA"/>
</dbReference>
<evidence type="ECO:0000313" key="9">
    <source>
        <dbReference type="EMBL" id="MEQ7847550.1"/>
    </source>
</evidence>
<dbReference type="Pfam" id="PF01032">
    <property type="entry name" value="FecCD"/>
    <property type="match status" value="1"/>
</dbReference>
<evidence type="ECO:0000313" key="10">
    <source>
        <dbReference type="Proteomes" id="UP001482520"/>
    </source>
</evidence>
<keyword evidence="6 8" id="KW-1133">Transmembrane helix</keyword>
<gene>
    <name evidence="9" type="ORF">V6R90_09695</name>
</gene>
<feature type="transmembrane region" description="Helical" evidence="8">
    <location>
        <begin position="225"/>
        <end position="243"/>
    </location>
</feature>
<dbReference type="CDD" id="cd06550">
    <property type="entry name" value="TM_ABC_iron-siderophores_like"/>
    <property type="match status" value="1"/>
</dbReference>
<comment type="subcellular location">
    <subcellularLocation>
        <location evidence="1">Cell membrane</location>
        <topology evidence="1">Multi-pass membrane protein</topology>
    </subcellularLocation>
</comment>
<keyword evidence="4" id="KW-1003">Cell membrane</keyword>
<evidence type="ECO:0000256" key="4">
    <source>
        <dbReference type="ARBA" id="ARBA00022475"/>
    </source>
</evidence>
<evidence type="ECO:0000256" key="7">
    <source>
        <dbReference type="ARBA" id="ARBA00023136"/>
    </source>
</evidence>
<keyword evidence="5 8" id="KW-0812">Transmembrane</keyword>
<dbReference type="Proteomes" id="UP001482520">
    <property type="component" value="Unassembled WGS sequence"/>
</dbReference>
<sequence length="337" mass="33564">MHLGLLAALAVSLVVALALGSERLPVGGVVDVVRERVLHGRPGPDPVLDVIVWELRAPRVLMAAVVGAGLALAGTAMQTLVRNPLADPYLLGVSAGAGVGATAVIAFGALAALGAWALSVGALLGALGAAVLVFGVSLAQGGLTPLRLVLTGVVMSSAFSSVSSLMVFLGDEPRATESVLFWLLGSLAGATWAQLVAPVAAVLVAAVLVLGVHGWLDALATGDDTAAAVGVPVAALRIALFVLTSALVGVLVAVSGGIGFVGLVVPHLARLVVGGGHRAMLPVAALGGAVFLVWVDVVARTVVSPQEIPLSVVTGLVGAPVFLLLLGRRRYHFGGGA</sequence>
<dbReference type="InterPro" id="IPR037294">
    <property type="entry name" value="ABC_BtuC-like"/>
</dbReference>
<accession>A0ABV1NYK7</accession>
<organism evidence="9 10">
    <name type="scientific">Nocardioides kribbensis</name>
    <dbReference type="NCBI Taxonomy" id="305517"/>
    <lineage>
        <taxon>Bacteria</taxon>
        <taxon>Bacillati</taxon>
        <taxon>Actinomycetota</taxon>
        <taxon>Actinomycetes</taxon>
        <taxon>Propionibacteriales</taxon>
        <taxon>Nocardioidaceae</taxon>
        <taxon>Nocardioides</taxon>
    </lineage>
</organism>
<evidence type="ECO:0000256" key="5">
    <source>
        <dbReference type="ARBA" id="ARBA00022692"/>
    </source>
</evidence>
<comment type="similarity">
    <text evidence="2">Belongs to the binding-protein-dependent transport system permease family. FecCD subfamily.</text>
</comment>
<keyword evidence="7 8" id="KW-0472">Membrane</keyword>
<evidence type="ECO:0000256" key="1">
    <source>
        <dbReference type="ARBA" id="ARBA00004651"/>
    </source>
</evidence>
<dbReference type="Gene3D" id="1.10.3470.10">
    <property type="entry name" value="ABC transporter involved in vitamin B12 uptake, BtuC"/>
    <property type="match status" value="1"/>
</dbReference>
<proteinExistence type="inferred from homology"/>
<comment type="caution">
    <text evidence="9">The sequence shown here is derived from an EMBL/GenBank/DDBJ whole genome shotgun (WGS) entry which is preliminary data.</text>
</comment>
<protein>
    <submittedName>
        <fullName evidence="9">Iron ABC transporter permease</fullName>
    </submittedName>
</protein>
<feature type="transmembrane region" description="Helical" evidence="8">
    <location>
        <begin position="281"/>
        <end position="302"/>
    </location>
</feature>
<keyword evidence="10" id="KW-1185">Reference proteome</keyword>
<feature type="transmembrane region" description="Helical" evidence="8">
    <location>
        <begin position="308"/>
        <end position="326"/>
    </location>
</feature>
<feature type="transmembrane region" description="Helical" evidence="8">
    <location>
        <begin position="116"/>
        <end position="136"/>
    </location>
</feature>
<name>A0ABV1NYK7_9ACTN</name>
<dbReference type="InterPro" id="IPR000522">
    <property type="entry name" value="ABC_transptr_permease_BtuC"/>
</dbReference>
<evidence type="ECO:0000256" key="3">
    <source>
        <dbReference type="ARBA" id="ARBA00022448"/>
    </source>
</evidence>